<feature type="domain" description="Tripartite ATP-independent periplasmic transporters DctQ component" evidence="10">
    <location>
        <begin position="26"/>
        <end position="157"/>
    </location>
</feature>
<evidence type="ECO:0000256" key="5">
    <source>
        <dbReference type="ARBA" id="ARBA00022692"/>
    </source>
</evidence>
<feature type="transmembrane region" description="Helical" evidence="9">
    <location>
        <begin position="45"/>
        <end position="66"/>
    </location>
</feature>
<dbReference type="GO" id="GO:0005886">
    <property type="term" value="C:plasma membrane"/>
    <property type="evidence" value="ECO:0007669"/>
    <property type="project" value="UniProtKB-SubCell"/>
</dbReference>
<dbReference type="Pfam" id="PF04290">
    <property type="entry name" value="DctQ"/>
    <property type="match status" value="1"/>
</dbReference>
<evidence type="ECO:0000313" key="12">
    <source>
        <dbReference type="Proteomes" id="UP000192917"/>
    </source>
</evidence>
<keyword evidence="7 9" id="KW-0472">Membrane</keyword>
<comment type="subunit">
    <text evidence="9">The complex comprises the extracytoplasmic solute receptor protein and the two transmembrane proteins.</text>
</comment>
<feature type="transmembrane region" description="Helical" evidence="9">
    <location>
        <begin position="133"/>
        <end position="154"/>
    </location>
</feature>
<evidence type="ECO:0000256" key="4">
    <source>
        <dbReference type="ARBA" id="ARBA00022519"/>
    </source>
</evidence>
<dbReference type="EMBL" id="FWZX01000013">
    <property type="protein sequence ID" value="SMF38942.1"/>
    <property type="molecule type" value="Genomic_DNA"/>
</dbReference>
<protein>
    <recommendedName>
        <fullName evidence="9">TRAP transporter small permease protein</fullName>
    </recommendedName>
</protein>
<evidence type="ECO:0000256" key="9">
    <source>
        <dbReference type="RuleBase" id="RU369079"/>
    </source>
</evidence>
<comment type="subcellular location">
    <subcellularLocation>
        <location evidence="1 9">Cell inner membrane</location>
        <topology evidence="1 9">Multi-pass membrane protein</topology>
    </subcellularLocation>
</comment>
<dbReference type="STRING" id="560819.SAMN05428998_11392"/>
<dbReference type="RefSeq" id="WP_085123769.1">
    <property type="nucleotide sequence ID" value="NZ_FWZX01000013.1"/>
</dbReference>
<dbReference type="InterPro" id="IPR007387">
    <property type="entry name" value="TRAP_DctQ"/>
</dbReference>
<reference evidence="11 12" key="1">
    <citation type="submission" date="2017-04" db="EMBL/GenBank/DDBJ databases">
        <authorList>
            <person name="Afonso C.L."/>
            <person name="Miller P.J."/>
            <person name="Scott M.A."/>
            <person name="Spackman E."/>
            <person name="Goraichik I."/>
            <person name="Dimitrov K.M."/>
            <person name="Suarez D.L."/>
            <person name="Swayne D.E."/>
        </authorList>
    </citation>
    <scope>NUCLEOTIDE SEQUENCE [LARGE SCALE GENOMIC DNA]</scope>
    <source>
        <strain evidence="11 12">USBA 355</strain>
    </source>
</reference>
<feature type="transmembrane region" description="Helical" evidence="9">
    <location>
        <begin position="91"/>
        <end position="113"/>
    </location>
</feature>
<keyword evidence="4 9" id="KW-0997">Cell inner membrane</keyword>
<evidence type="ECO:0000259" key="10">
    <source>
        <dbReference type="Pfam" id="PF04290"/>
    </source>
</evidence>
<organism evidence="11 12">
    <name type="scientific">Tistlia consotensis USBA 355</name>
    <dbReference type="NCBI Taxonomy" id="560819"/>
    <lineage>
        <taxon>Bacteria</taxon>
        <taxon>Pseudomonadati</taxon>
        <taxon>Pseudomonadota</taxon>
        <taxon>Alphaproteobacteria</taxon>
        <taxon>Rhodospirillales</taxon>
        <taxon>Rhodovibrionaceae</taxon>
        <taxon>Tistlia</taxon>
    </lineage>
</organism>
<evidence type="ECO:0000256" key="3">
    <source>
        <dbReference type="ARBA" id="ARBA00022475"/>
    </source>
</evidence>
<comment type="similarity">
    <text evidence="8 9">Belongs to the TRAP transporter small permease family.</text>
</comment>
<keyword evidence="3" id="KW-1003">Cell membrane</keyword>
<dbReference type="InterPro" id="IPR055348">
    <property type="entry name" value="DctQ"/>
</dbReference>
<evidence type="ECO:0000256" key="1">
    <source>
        <dbReference type="ARBA" id="ARBA00004429"/>
    </source>
</evidence>
<dbReference type="GO" id="GO:0022857">
    <property type="term" value="F:transmembrane transporter activity"/>
    <property type="evidence" value="ECO:0007669"/>
    <property type="project" value="UniProtKB-UniRule"/>
</dbReference>
<comment type="function">
    <text evidence="9">Part of the tripartite ATP-independent periplasmic (TRAP) transport system.</text>
</comment>
<gene>
    <name evidence="11" type="ORF">SAMN05428998_11392</name>
</gene>
<feature type="transmembrane region" description="Helical" evidence="9">
    <location>
        <begin position="20"/>
        <end position="39"/>
    </location>
</feature>
<proteinExistence type="inferred from homology"/>
<keyword evidence="5 9" id="KW-0812">Transmembrane</keyword>
<dbReference type="AlphaFoldDB" id="A0A1Y6C0D2"/>
<accession>A0A1Y6C0D2</accession>
<name>A0A1Y6C0D2_9PROT</name>
<evidence type="ECO:0000256" key="2">
    <source>
        <dbReference type="ARBA" id="ARBA00022448"/>
    </source>
</evidence>
<dbReference type="Proteomes" id="UP000192917">
    <property type="component" value="Unassembled WGS sequence"/>
</dbReference>
<evidence type="ECO:0000256" key="7">
    <source>
        <dbReference type="ARBA" id="ARBA00023136"/>
    </source>
</evidence>
<evidence type="ECO:0000313" key="11">
    <source>
        <dbReference type="EMBL" id="SMF38942.1"/>
    </source>
</evidence>
<keyword evidence="2 9" id="KW-0813">Transport</keyword>
<dbReference type="PANTHER" id="PTHR35011">
    <property type="entry name" value="2,3-DIKETO-L-GULONATE TRAP TRANSPORTER SMALL PERMEASE PROTEIN YIAM"/>
    <property type="match status" value="1"/>
</dbReference>
<sequence>MAKPNPIDRLSRFLGDQICYVFLITVAITAYEVVMRYVFNAATIWVTQTAIFLSALGFIFGGAYAMEQGRHIEITSIYDAVTPPVRRVFDLIRCGVAVVYLGFLLYATVHQAIPALSRMETSGQAWDVPIPAFQKAALALGVAAMLAQALRQLVGRLAGSPRPSGESS</sequence>
<keyword evidence="6 9" id="KW-1133">Transmembrane helix</keyword>
<evidence type="ECO:0000256" key="8">
    <source>
        <dbReference type="ARBA" id="ARBA00038436"/>
    </source>
</evidence>
<evidence type="ECO:0000256" key="6">
    <source>
        <dbReference type="ARBA" id="ARBA00022989"/>
    </source>
</evidence>
<keyword evidence="12" id="KW-1185">Reference proteome</keyword>